<accession>A0ABD6DNP4</accession>
<keyword evidence="3" id="KW-0808">Transferase</keyword>
<dbReference type="SUPFAM" id="SSF51713">
    <property type="entry name" value="tRNA-guanine transglycosylase"/>
    <property type="match status" value="1"/>
</dbReference>
<name>A0ABD6DNP4_9EURY</name>
<dbReference type="PANTHER" id="PTHR46499">
    <property type="entry name" value="QUEUINE TRNA-RIBOSYLTRANSFERASE"/>
    <property type="match status" value="1"/>
</dbReference>
<keyword evidence="1" id="KW-0819">tRNA processing</keyword>
<organism evidence="3 4">
    <name type="scientific">Haloarchaeobius litoreus</name>
    <dbReference type="NCBI Taxonomy" id="755306"/>
    <lineage>
        <taxon>Archaea</taxon>
        <taxon>Methanobacteriati</taxon>
        <taxon>Methanobacteriota</taxon>
        <taxon>Stenosarchaea group</taxon>
        <taxon>Halobacteria</taxon>
        <taxon>Halobacteriales</taxon>
        <taxon>Halorubellaceae</taxon>
        <taxon>Haloarchaeobius</taxon>
    </lineage>
</organism>
<reference evidence="3 4" key="1">
    <citation type="journal article" date="2019" name="Int. J. Syst. Evol. Microbiol.">
        <title>The Global Catalogue of Microorganisms (GCM) 10K type strain sequencing project: providing services to taxonomists for standard genome sequencing and annotation.</title>
        <authorList>
            <consortium name="The Broad Institute Genomics Platform"/>
            <consortium name="The Broad Institute Genome Sequencing Center for Infectious Disease"/>
            <person name="Wu L."/>
            <person name="Ma J."/>
        </authorList>
    </citation>
    <scope>NUCLEOTIDE SEQUENCE [LARGE SCALE GENOMIC DNA]</scope>
    <source>
        <strain evidence="3 4">CGMCC 1.10390</strain>
    </source>
</reference>
<dbReference type="Proteomes" id="UP001597034">
    <property type="component" value="Unassembled WGS sequence"/>
</dbReference>
<keyword evidence="3" id="KW-0328">Glycosyltransferase</keyword>
<dbReference type="InterPro" id="IPR036511">
    <property type="entry name" value="TGT-like_sf"/>
</dbReference>
<dbReference type="RefSeq" id="WP_256401040.1">
    <property type="nucleotide sequence ID" value="NZ_JANHJR010000003.1"/>
</dbReference>
<dbReference type="AlphaFoldDB" id="A0ABD6DNP4"/>
<gene>
    <name evidence="3" type="ORF">ACFSBL_14450</name>
</gene>
<evidence type="ECO:0000256" key="1">
    <source>
        <dbReference type="ARBA" id="ARBA00022694"/>
    </source>
</evidence>
<dbReference type="NCBIfam" id="TIGR00449">
    <property type="entry name" value="tgt_general"/>
    <property type="match status" value="1"/>
</dbReference>
<dbReference type="GO" id="GO:0016757">
    <property type="term" value="F:glycosyltransferase activity"/>
    <property type="evidence" value="ECO:0007669"/>
    <property type="project" value="UniProtKB-KW"/>
</dbReference>
<sequence>MTENVVRNRFDFDVTARNGDARTGSLVINGTELETPNLFPVINFYAGGTDNSVYGGGIHRTLKEFMIGAERVGVEPMTEYFDASMTSVASLTDYNLNRNRYESYLDTPIKQRPLFENYNGLIFADSGGFKFLGGTDIDGSDFEVEMNQDAVYDIQEAFGSDIIVNLDHPIAPDDSHATRVEKAEMTAENIHTFLSISRGFDGAKYLTLHGYNYSMMSEFLEVITDSVPEGVLKEGFDGIALGSLVPKKDDRDALIRAVTDCREVMNEWGIGHWPLHVLGISSRAVPILAALGADSFDSSTHIHNAINGKYNESLMKRVDLDDADFSNCDCPVCSSDLLVNRMRGNAEYQKDVLGPVAMHNLVVVKDELAEIRRRIQTEDEDALIAYFEETFSHDKTMRQYAHKVVNQTLGGYF</sequence>
<dbReference type="GO" id="GO:0008033">
    <property type="term" value="P:tRNA processing"/>
    <property type="evidence" value="ECO:0007669"/>
    <property type="project" value="UniProtKB-KW"/>
</dbReference>
<evidence type="ECO:0000313" key="4">
    <source>
        <dbReference type="Proteomes" id="UP001597034"/>
    </source>
</evidence>
<proteinExistence type="predicted"/>
<keyword evidence="4" id="KW-1185">Reference proteome</keyword>
<comment type="caution">
    <text evidence="3">The sequence shown here is derived from an EMBL/GenBank/DDBJ whole genome shotgun (WGS) entry which is preliminary data.</text>
</comment>
<dbReference type="EC" id="2.4.2.-" evidence="3"/>
<evidence type="ECO:0000259" key="2">
    <source>
        <dbReference type="Pfam" id="PF01702"/>
    </source>
</evidence>
<feature type="domain" description="tRNA-guanine(15) transglycosylase-like" evidence="2">
    <location>
        <begin position="115"/>
        <end position="389"/>
    </location>
</feature>
<dbReference type="Pfam" id="PF01702">
    <property type="entry name" value="TGT"/>
    <property type="match status" value="1"/>
</dbReference>
<dbReference type="Gene3D" id="3.20.20.105">
    <property type="entry name" value="Queuine tRNA-ribosyltransferase-like"/>
    <property type="match status" value="1"/>
</dbReference>
<dbReference type="EMBL" id="JBHUDO010000003">
    <property type="protein sequence ID" value="MFD1646889.1"/>
    <property type="molecule type" value="Genomic_DNA"/>
</dbReference>
<dbReference type="InterPro" id="IPR002616">
    <property type="entry name" value="tRNA_ribo_trans-like"/>
</dbReference>
<dbReference type="InterPro" id="IPR050076">
    <property type="entry name" value="ArchSynthase1/Queuine_TRR"/>
</dbReference>
<protein>
    <submittedName>
        <fullName evidence="3">tRNA-guanine transglycosylase</fullName>
        <ecNumber evidence="3">2.4.2.-</ecNumber>
    </submittedName>
</protein>
<dbReference type="PANTHER" id="PTHR46499:SF1">
    <property type="entry name" value="QUEUINE TRNA-RIBOSYLTRANSFERASE"/>
    <property type="match status" value="1"/>
</dbReference>
<evidence type="ECO:0000313" key="3">
    <source>
        <dbReference type="EMBL" id="MFD1646889.1"/>
    </source>
</evidence>